<evidence type="ECO:0000256" key="1">
    <source>
        <dbReference type="ARBA" id="ARBA00007596"/>
    </source>
</evidence>
<dbReference type="OrthoDB" id="9801333at2"/>
<dbReference type="SUPFAM" id="SSF57829">
    <property type="entry name" value="Zn-binding ribosomal proteins"/>
    <property type="match status" value="1"/>
</dbReference>
<sequence>MAQQKKTALACTECGQRNYHMTPTQSGKNVRLEIKKFCRYCNKHTVHKETK</sequence>
<keyword evidence="7" id="KW-1185">Reference proteome</keyword>
<evidence type="ECO:0000313" key="6">
    <source>
        <dbReference type="EMBL" id="SJZ32191.1"/>
    </source>
</evidence>
<dbReference type="InterPro" id="IPR001705">
    <property type="entry name" value="Ribosomal_bL33"/>
</dbReference>
<accession>A0A1T4JQ06</accession>
<dbReference type="STRING" id="1121925.SAMN02746011_00271"/>
<proteinExistence type="inferred from homology"/>
<dbReference type="Gene3D" id="2.20.28.120">
    <property type="entry name" value="Ribosomal protein L33"/>
    <property type="match status" value="1"/>
</dbReference>
<gene>
    <name evidence="5" type="primary">rpmG</name>
    <name evidence="6" type="ORF">SAMN02746011_00271</name>
</gene>
<dbReference type="HAMAP" id="MF_00294">
    <property type="entry name" value="Ribosomal_bL33"/>
    <property type="match status" value="1"/>
</dbReference>
<dbReference type="NCBIfam" id="TIGR01023">
    <property type="entry name" value="rpmG_bact"/>
    <property type="match status" value="1"/>
</dbReference>
<dbReference type="GO" id="GO:0005737">
    <property type="term" value="C:cytoplasm"/>
    <property type="evidence" value="ECO:0007669"/>
    <property type="project" value="UniProtKB-ARBA"/>
</dbReference>
<evidence type="ECO:0000313" key="7">
    <source>
        <dbReference type="Proteomes" id="UP000189941"/>
    </source>
</evidence>
<dbReference type="AlphaFoldDB" id="A0A1T4JQ06"/>
<name>A0A1T4JQ06_9LACT</name>
<dbReference type="InterPro" id="IPR011332">
    <property type="entry name" value="Ribosomal_zn-bd"/>
</dbReference>
<dbReference type="GO" id="GO:1990904">
    <property type="term" value="C:ribonucleoprotein complex"/>
    <property type="evidence" value="ECO:0007669"/>
    <property type="project" value="UniProtKB-KW"/>
</dbReference>
<dbReference type="NCBIfam" id="NF001764">
    <property type="entry name" value="PRK00504.1"/>
    <property type="match status" value="1"/>
</dbReference>
<reference evidence="7" key="1">
    <citation type="submission" date="2017-02" db="EMBL/GenBank/DDBJ databases">
        <authorList>
            <person name="Varghese N."/>
            <person name="Submissions S."/>
        </authorList>
    </citation>
    <scope>NUCLEOTIDE SEQUENCE [LARGE SCALE GENOMIC DNA]</scope>
    <source>
        <strain evidence="7">DSM 15739</strain>
    </source>
</reference>
<dbReference type="Pfam" id="PF00471">
    <property type="entry name" value="Ribosomal_L33"/>
    <property type="match status" value="1"/>
</dbReference>
<dbReference type="EMBL" id="FUWO01000002">
    <property type="protein sequence ID" value="SJZ32191.1"/>
    <property type="molecule type" value="Genomic_DNA"/>
</dbReference>
<comment type="similarity">
    <text evidence="1 5">Belongs to the bacterial ribosomal protein bL33 family.</text>
</comment>
<dbReference type="GO" id="GO:0005840">
    <property type="term" value="C:ribosome"/>
    <property type="evidence" value="ECO:0007669"/>
    <property type="project" value="UniProtKB-KW"/>
</dbReference>
<evidence type="ECO:0000256" key="4">
    <source>
        <dbReference type="ARBA" id="ARBA00035176"/>
    </source>
</evidence>
<dbReference type="GO" id="GO:0006412">
    <property type="term" value="P:translation"/>
    <property type="evidence" value="ECO:0007669"/>
    <property type="project" value="UniProtKB-UniRule"/>
</dbReference>
<dbReference type="GO" id="GO:0003735">
    <property type="term" value="F:structural constituent of ribosome"/>
    <property type="evidence" value="ECO:0007669"/>
    <property type="project" value="InterPro"/>
</dbReference>
<dbReference type="Proteomes" id="UP000189941">
    <property type="component" value="Unassembled WGS sequence"/>
</dbReference>
<keyword evidence="2 5" id="KW-0689">Ribosomal protein</keyword>
<dbReference type="RefSeq" id="WP_071407821.1">
    <property type="nucleotide sequence ID" value="NZ_FUWO01000002.1"/>
</dbReference>
<keyword evidence="3 5" id="KW-0687">Ribonucleoprotein</keyword>
<organism evidence="6 7">
    <name type="scientific">Globicatella sulfidifaciens DSM 15739</name>
    <dbReference type="NCBI Taxonomy" id="1121925"/>
    <lineage>
        <taxon>Bacteria</taxon>
        <taxon>Bacillati</taxon>
        <taxon>Bacillota</taxon>
        <taxon>Bacilli</taxon>
        <taxon>Lactobacillales</taxon>
        <taxon>Aerococcaceae</taxon>
        <taxon>Globicatella</taxon>
    </lineage>
</organism>
<evidence type="ECO:0000256" key="2">
    <source>
        <dbReference type="ARBA" id="ARBA00022980"/>
    </source>
</evidence>
<evidence type="ECO:0000256" key="3">
    <source>
        <dbReference type="ARBA" id="ARBA00023274"/>
    </source>
</evidence>
<protein>
    <recommendedName>
        <fullName evidence="4 5">Large ribosomal subunit protein bL33</fullName>
    </recommendedName>
</protein>
<evidence type="ECO:0000256" key="5">
    <source>
        <dbReference type="HAMAP-Rule" id="MF_00294"/>
    </source>
</evidence>
<dbReference type="InterPro" id="IPR038584">
    <property type="entry name" value="Ribosomal_bL33_sf"/>
</dbReference>